<dbReference type="RefSeq" id="WP_183999178.1">
    <property type="nucleotide sequence ID" value="NZ_JACIEH010000003.1"/>
</dbReference>
<proteinExistence type="predicted"/>
<keyword evidence="3" id="KW-0966">Cell projection</keyword>
<sequence>MIHLTIALPGIAVEPVKPNTAIPADVSGFALAMGALMPKIAASPAGPQGKIADAAIPLAEGQDLAGDGKELPDAVLGLDGKSEEQAGSDTMADKDDASAEDAPPPPFAWFAIAPPLAAPPEAKAETVSDVTVEASGKRARSEAQLPEVPVAETGEASPKGKAEATTPKPVATTAPATPPAIQPDARPQPTARNGDVQRQSVAIPEAPAETSATSAGTTPATPSDTPSGTALQPPLAQPPRELRKAAAEAPVVRIALDRPAPSQKVSIADVTPAQPQPATPASPSVADQVFAAFDRPQARTANAGAPSDQQVDLSTLAAPTTGTQTASAVAAAGQGQDAALDMGHQEWTSKMIDKIETLQGAGPARETRLSLMPEALGKVDIAIRQDDSGNIHVQFNTDTQSARQLIADAQPKLAEIAQERGIRLGSTSVESNAAGTNGGTGAGTSSQMNQGQRQDAAPNRHQPSAPPSARREAQTSTHDDERVA</sequence>
<dbReference type="InterPro" id="IPR038610">
    <property type="entry name" value="FliK-like_C_sf"/>
</dbReference>
<feature type="compositionally biased region" description="Low complexity" evidence="1">
    <location>
        <begin position="108"/>
        <end position="121"/>
    </location>
</feature>
<feature type="region of interest" description="Disordered" evidence="1">
    <location>
        <begin position="425"/>
        <end position="484"/>
    </location>
</feature>
<dbReference type="Pfam" id="PF02120">
    <property type="entry name" value="Flg_hook"/>
    <property type="match status" value="1"/>
</dbReference>
<evidence type="ECO:0000259" key="2">
    <source>
        <dbReference type="Pfam" id="PF02120"/>
    </source>
</evidence>
<keyword evidence="3" id="KW-0282">Flagellum</keyword>
<feature type="domain" description="Flagellar hook-length control protein-like C-terminal" evidence="2">
    <location>
        <begin position="361"/>
        <end position="436"/>
    </location>
</feature>
<evidence type="ECO:0000256" key="1">
    <source>
        <dbReference type="SAM" id="MobiDB-lite"/>
    </source>
</evidence>
<evidence type="ECO:0000313" key="3">
    <source>
        <dbReference type="EMBL" id="MBB4099817.1"/>
    </source>
</evidence>
<accession>A0A7W6NXM5</accession>
<comment type="caution">
    <text evidence="3">The sequence shown here is derived from an EMBL/GenBank/DDBJ whole genome shotgun (WGS) entry which is preliminary data.</text>
</comment>
<name>A0A7W6NXM5_9SPHN</name>
<gene>
    <name evidence="3" type="ORF">GGR46_003389</name>
</gene>
<dbReference type="EMBL" id="JACIEH010000003">
    <property type="protein sequence ID" value="MBB4099817.1"/>
    <property type="molecule type" value="Genomic_DNA"/>
</dbReference>
<feature type="compositionally biased region" description="Low complexity" evidence="1">
    <location>
        <begin position="204"/>
        <end position="230"/>
    </location>
</feature>
<reference evidence="3 4" key="1">
    <citation type="submission" date="2020-08" db="EMBL/GenBank/DDBJ databases">
        <title>Genomic Encyclopedia of Type Strains, Phase IV (KMG-IV): sequencing the most valuable type-strain genomes for metagenomic binning, comparative biology and taxonomic classification.</title>
        <authorList>
            <person name="Goeker M."/>
        </authorList>
    </citation>
    <scope>NUCLEOTIDE SEQUENCE [LARGE SCALE GENOMIC DNA]</scope>
    <source>
        <strain evidence="3 4">DSM 101806</strain>
    </source>
</reference>
<feature type="compositionally biased region" description="Basic and acidic residues" evidence="1">
    <location>
        <begin position="469"/>
        <end position="484"/>
    </location>
</feature>
<feature type="region of interest" description="Disordered" evidence="1">
    <location>
        <begin position="81"/>
        <end position="311"/>
    </location>
</feature>
<keyword evidence="4" id="KW-1185">Reference proteome</keyword>
<organism evidence="3 4">
    <name type="scientific">Sphingomonas kyeonggiensis</name>
    <dbReference type="NCBI Taxonomy" id="1268553"/>
    <lineage>
        <taxon>Bacteria</taxon>
        <taxon>Pseudomonadati</taxon>
        <taxon>Pseudomonadota</taxon>
        <taxon>Alphaproteobacteria</taxon>
        <taxon>Sphingomonadales</taxon>
        <taxon>Sphingomonadaceae</taxon>
        <taxon>Sphingomonas</taxon>
    </lineage>
</organism>
<dbReference type="AlphaFoldDB" id="A0A7W6NXM5"/>
<protein>
    <submittedName>
        <fullName evidence="3">Flagellar hook-length control protein FliK</fullName>
    </submittedName>
</protein>
<dbReference type="CDD" id="cd17470">
    <property type="entry name" value="T3SS_Flik_C"/>
    <property type="match status" value="1"/>
</dbReference>
<dbReference type="InterPro" id="IPR021136">
    <property type="entry name" value="Flagellar_hook_control-like_C"/>
</dbReference>
<feature type="compositionally biased region" description="Low complexity" evidence="1">
    <location>
        <begin position="164"/>
        <end position="175"/>
    </location>
</feature>
<dbReference type="Gene3D" id="3.30.750.140">
    <property type="match status" value="1"/>
</dbReference>
<keyword evidence="3" id="KW-0969">Cilium</keyword>
<dbReference type="Proteomes" id="UP000557392">
    <property type="component" value="Unassembled WGS sequence"/>
</dbReference>
<evidence type="ECO:0000313" key="4">
    <source>
        <dbReference type="Proteomes" id="UP000557392"/>
    </source>
</evidence>